<keyword evidence="8" id="KW-0539">Nucleus</keyword>
<organism evidence="12 13">
    <name type="scientific">Periophthalmus magnuspinnatus</name>
    <dbReference type="NCBI Taxonomy" id="409849"/>
    <lineage>
        <taxon>Eukaryota</taxon>
        <taxon>Metazoa</taxon>
        <taxon>Chordata</taxon>
        <taxon>Craniata</taxon>
        <taxon>Vertebrata</taxon>
        <taxon>Euteleostomi</taxon>
        <taxon>Actinopterygii</taxon>
        <taxon>Neopterygii</taxon>
        <taxon>Teleostei</taxon>
        <taxon>Neoteleostei</taxon>
        <taxon>Acanthomorphata</taxon>
        <taxon>Gobiaria</taxon>
        <taxon>Gobiiformes</taxon>
        <taxon>Gobioidei</taxon>
        <taxon>Gobiidae</taxon>
        <taxon>Oxudercinae</taxon>
        <taxon>Periophthalmus</taxon>
    </lineage>
</organism>
<reference evidence="12" key="2">
    <citation type="submission" date="2025-09" db="UniProtKB">
        <authorList>
            <consortium name="Ensembl"/>
        </authorList>
    </citation>
    <scope>IDENTIFICATION</scope>
</reference>
<dbReference type="Gene3D" id="3.40.50.12190">
    <property type="match status" value="1"/>
</dbReference>
<sequence length="264" mass="29592">TLTSLANLEWRDPEGSSRPQMLQEAGLTRRSSPQLFMDNGSAPSSRSVNSGLFVEEMSQVAMRFPVQHTELWRRSQIHLQKHLDTPHPTEPVSLVLTAGLKAKKTLHCLALNIASAFSSAVNTSVVVIDGESQANLDSDQVKMNIDSQLKEAFGSDKLAAVVHRFELLPPGSTLIFYRYCDHETAAYKRAFLLFTVLLSVEDLSTQQSLKEVEEMVRDHVEERFVGNETAFNEMDADKFSGLWSRIAHLILPVVYENETEQRGC</sequence>
<evidence type="ECO:0000313" key="13">
    <source>
        <dbReference type="Proteomes" id="UP000261520"/>
    </source>
</evidence>
<evidence type="ECO:0000256" key="8">
    <source>
        <dbReference type="ARBA" id="ARBA00023242"/>
    </source>
</evidence>
<reference evidence="12" key="1">
    <citation type="submission" date="2025-08" db="UniProtKB">
        <authorList>
            <consortium name="Ensembl"/>
        </authorList>
    </citation>
    <scope>IDENTIFICATION</scope>
</reference>
<dbReference type="AlphaFoldDB" id="A0A3B4ASP0"/>
<evidence type="ECO:0000256" key="6">
    <source>
        <dbReference type="ARBA" id="ARBA00023136"/>
    </source>
</evidence>
<keyword evidence="5" id="KW-1133">Transmembrane helix</keyword>
<proteinExistence type="inferred from homology"/>
<comment type="similarity">
    <text evidence="2">Belongs to the TOR1AIP family.</text>
</comment>
<dbReference type="Proteomes" id="UP000261520">
    <property type="component" value="Unplaced"/>
</dbReference>
<evidence type="ECO:0000256" key="3">
    <source>
        <dbReference type="ARBA" id="ARBA00022553"/>
    </source>
</evidence>
<feature type="domain" description="Torsin-1A-interacting protein 1/2 AAA+ activator" evidence="11">
    <location>
        <begin position="52"/>
        <end position="264"/>
    </location>
</feature>
<evidence type="ECO:0000256" key="7">
    <source>
        <dbReference type="ARBA" id="ARBA00023180"/>
    </source>
</evidence>
<dbReference type="Pfam" id="PF05609">
    <property type="entry name" value="LAP1_C"/>
    <property type="match status" value="1"/>
</dbReference>
<evidence type="ECO:0000256" key="2">
    <source>
        <dbReference type="ARBA" id="ARBA00007860"/>
    </source>
</evidence>
<dbReference type="InterPro" id="IPR046753">
    <property type="entry name" value="TOIP1/2_C"/>
</dbReference>
<name>A0A3B4ASP0_9GOBI</name>
<feature type="region of interest" description="Disordered" evidence="10">
    <location>
        <begin position="1"/>
        <end position="47"/>
    </location>
</feature>
<dbReference type="Ensembl" id="ENSPMGT00000020900.1">
    <property type="protein sequence ID" value="ENSPMGP00000019609.1"/>
    <property type="gene ID" value="ENSPMGG00000015914.1"/>
</dbReference>
<dbReference type="GO" id="GO:0001671">
    <property type="term" value="F:ATPase activator activity"/>
    <property type="evidence" value="ECO:0007669"/>
    <property type="project" value="InterPro"/>
</dbReference>
<keyword evidence="13" id="KW-1185">Reference proteome</keyword>
<protein>
    <recommendedName>
        <fullName evidence="11">Torsin-1A-interacting protein 1/2 AAA+ activator domain-containing protein</fullName>
    </recommendedName>
</protein>
<dbReference type="GO" id="GO:0016020">
    <property type="term" value="C:membrane"/>
    <property type="evidence" value="ECO:0007669"/>
    <property type="project" value="TreeGrafter"/>
</dbReference>
<evidence type="ECO:0000259" key="11">
    <source>
        <dbReference type="Pfam" id="PF05609"/>
    </source>
</evidence>
<evidence type="ECO:0000256" key="9">
    <source>
        <dbReference type="ARBA" id="ARBA00037847"/>
    </source>
</evidence>
<dbReference type="InterPro" id="IPR008662">
    <property type="entry name" value="TOIP1/2"/>
</dbReference>
<evidence type="ECO:0000256" key="4">
    <source>
        <dbReference type="ARBA" id="ARBA00022692"/>
    </source>
</evidence>
<dbReference type="GO" id="GO:0061024">
    <property type="term" value="P:membrane organization"/>
    <property type="evidence" value="ECO:0007669"/>
    <property type="project" value="TreeGrafter"/>
</dbReference>
<evidence type="ECO:0000256" key="10">
    <source>
        <dbReference type="SAM" id="MobiDB-lite"/>
    </source>
</evidence>
<dbReference type="GO" id="GO:0005635">
    <property type="term" value="C:nuclear envelope"/>
    <property type="evidence" value="ECO:0007669"/>
    <property type="project" value="UniProtKB-SubCell"/>
</dbReference>
<dbReference type="PANTHER" id="PTHR18843">
    <property type="entry name" value="TORSIN-1A-INTERACTING PROTEIN"/>
    <property type="match status" value="1"/>
</dbReference>
<keyword evidence="3" id="KW-0597">Phosphoprotein</keyword>
<keyword evidence="4" id="KW-0812">Transmembrane</keyword>
<comment type="subcellular location">
    <subcellularLocation>
        <location evidence="9">Endomembrane system</location>
        <topology evidence="9">Single-pass membrane protein</topology>
    </subcellularLocation>
    <subcellularLocation>
        <location evidence="1">Nucleus envelope</location>
    </subcellularLocation>
</comment>
<dbReference type="PANTHER" id="PTHR18843:SF7">
    <property type="entry name" value="LAMINA-ASSOCIATED POLYPEPTIDE 1B ISOFORM 1-RELATED"/>
    <property type="match status" value="1"/>
</dbReference>
<accession>A0A3B4ASP0</accession>
<dbReference type="InterPro" id="IPR038599">
    <property type="entry name" value="LAP1C-like_C_sf"/>
</dbReference>
<evidence type="ECO:0000256" key="1">
    <source>
        <dbReference type="ARBA" id="ARBA00004259"/>
    </source>
</evidence>
<keyword evidence="6" id="KW-0472">Membrane</keyword>
<evidence type="ECO:0000256" key="5">
    <source>
        <dbReference type="ARBA" id="ARBA00022989"/>
    </source>
</evidence>
<dbReference type="STRING" id="409849.ENSPMGP00000019609"/>
<keyword evidence="7" id="KW-0325">Glycoprotein</keyword>
<evidence type="ECO:0000313" key="12">
    <source>
        <dbReference type="Ensembl" id="ENSPMGP00000019609.1"/>
    </source>
</evidence>